<keyword evidence="3 4" id="KW-0687">Ribonucleoprotein</keyword>
<dbReference type="GO" id="GO:0022625">
    <property type="term" value="C:cytosolic large ribosomal subunit"/>
    <property type="evidence" value="ECO:0007669"/>
    <property type="project" value="TreeGrafter"/>
</dbReference>
<accession>A0A0R2KU01</accession>
<comment type="subunit">
    <text evidence="4">Part of the 50S ribosomal subunit. Contacts protein L32.</text>
</comment>
<dbReference type="AlphaFoldDB" id="A0A0R2KU01"/>
<dbReference type="RefSeq" id="WP_027106681.1">
    <property type="nucleotide sequence ID" value="NZ_AUHP01000016.1"/>
</dbReference>
<dbReference type="PROSITE" id="PS01167">
    <property type="entry name" value="RIBOSOMAL_L17"/>
    <property type="match status" value="1"/>
</dbReference>
<sequence length="127" mass="14346">MAYRKLGRTSSQRKAMLRNLTTDLLVNEKIVTTETRAKEVRKFADKMITLGKKGDLASRRRAAAYLMDVVADVKEDGDDIVVQTAVQKLFNDLAPRFAEREGGYTRIIKMDPRRGDAAKMVVLELVD</sequence>
<dbReference type="OrthoDB" id="9809073at2"/>
<dbReference type="InterPro" id="IPR000456">
    <property type="entry name" value="Ribosomal_bL17"/>
</dbReference>
<dbReference type="NCBIfam" id="TIGR00059">
    <property type="entry name" value="L17"/>
    <property type="match status" value="1"/>
</dbReference>
<dbReference type="EMBL" id="JQBZ01000008">
    <property type="protein sequence ID" value="KRN89815.1"/>
    <property type="molecule type" value="Genomic_DNA"/>
</dbReference>
<dbReference type="STRING" id="1122146.IV53_GL001142"/>
<evidence type="ECO:0000256" key="4">
    <source>
        <dbReference type="HAMAP-Rule" id="MF_01368"/>
    </source>
</evidence>
<organism evidence="6 7">
    <name type="scientific">Ligilactobacillus ceti DSM 22408</name>
    <dbReference type="NCBI Taxonomy" id="1122146"/>
    <lineage>
        <taxon>Bacteria</taxon>
        <taxon>Bacillati</taxon>
        <taxon>Bacillota</taxon>
        <taxon>Bacilli</taxon>
        <taxon>Lactobacillales</taxon>
        <taxon>Lactobacillaceae</taxon>
        <taxon>Ligilactobacillus</taxon>
    </lineage>
</organism>
<keyword evidence="7" id="KW-1185">Reference proteome</keyword>
<evidence type="ECO:0000256" key="3">
    <source>
        <dbReference type="ARBA" id="ARBA00023274"/>
    </source>
</evidence>
<dbReference type="HAMAP" id="MF_01368">
    <property type="entry name" value="Ribosomal_bL17"/>
    <property type="match status" value="1"/>
</dbReference>
<comment type="caution">
    <text evidence="6">The sequence shown here is derived from an EMBL/GenBank/DDBJ whole genome shotgun (WGS) entry which is preliminary data.</text>
</comment>
<dbReference type="Proteomes" id="UP000051500">
    <property type="component" value="Unassembled WGS sequence"/>
</dbReference>
<dbReference type="PANTHER" id="PTHR14413:SF16">
    <property type="entry name" value="LARGE RIBOSOMAL SUBUNIT PROTEIN BL17M"/>
    <property type="match status" value="1"/>
</dbReference>
<dbReference type="InterPro" id="IPR047859">
    <property type="entry name" value="Ribosomal_bL17_CS"/>
</dbReference>
<protein>
    <recommendedName>
        <fullName evidence="4">Large ribosomal subunit protein bL17</fullName>
    </recommendedName>
</protein>
<dbReference type="GO" id="GO:0003735">
    <property type="term" value="F:structural constituent of ribosome"/>
    <property type="evidence" value="ECO:0007669"/>
    <property type="project" value="InterPro"/>
</dbReference>
<gene>
    <name evidence="4" type="primary">rplQ</name>
    <name evidence="6" type="ORF">IV53_GL001142</name>
</gene>
<dbReference type="eggNOG" id="COG0203">
    <property type="taxonomic scope" value="Bacteria"/>
</dbReference>
<dbReference type="GO" id="GO:0006412">
    <property type="term" value="P:translation"/>
    <property type="evidence" value="ECO:0007669"/>
    <property type="project" value="UniProtKB-UniRule"/>
</dbReference>
<dbReference type="SUPFAM" id="SSF64263">
    <property type="entry name" value="Prokaryotic ribosomal protein L17"/>
    <property type="match status" value="1"/>
</dbReference>
<dbReference type="PATRIC" id="fig|1122146.4.peg.1179"/>
<keyword evidence="2 4" id="KW-0689">Ribosomal protein</keyword>
<evidence type="ECO:0000256" key="5">
    <source>
        <dbReference type="RuleBase" id="RU000660"/>
    </source>
</evidence>
<dbReference type="InterPro" id="IPR036373">
    <property type="entry name" value="Ribosomal_bL17_sf"/>
</dbReference>
<name>A0A0R2KU01_9LACO</name>
<evidence type="ECO:0000256" key="1">
    <source>
        <dbReference type="ARBA" id="ARBA00008777"/>
    </source>
</evidence>
<dbReference type="Gene3D" id="3.90.1030.10">
    <property type="entry name" value="Ribosomal protein L17"/>
    <property type="match status" value="1"/>
</dbReference>
<evidence type="ECO:0000313" key="7">
    <source>
        <dbReference type="Proteomes" id="UP000051500"/>
    </source>
</evidence>
<reference evidence="6 7" key="1">
    <citation type="journal article" date="2015" name="Genome Announc.">
        <title>Expanding the biotechnology potential of lactobacilli through comparative genomics of 213 strains and associated genera.</title>
        <authorList>
            <person name="Sun Z."/>
            <person name="Harris H.M."/>
            <person name="McCann A."/>
            <person name="Guo C."/>
            <person name="Argimon S."/>
            <person name="Zhang W."/>
            <person name="Yang X."/>
            <person name="Jeffery I.B."/>
            <person name="Cooney J.C."/>
            <person name="Kagawa T.F."/>
            <person name="Liu W."/>
            <person name="Song Y."/>
            <person name="Salvetti E."/>
            <person name="Wrobel A."/>
            <person name="Rasinkangas P."/>
            <person name="Parkhill J."/>
            <person name="Rea M.C."/>
            <person name="O'Sullivan O."/>
            <person name="Ritari J."/>
            <person name="Douillard F.P."/>
            <person name="Paul Ross R."/>
            <person name="Yang R."/>
            <person name="Briner A.E."/>
            <person name="Felis G.E."/>
            <person name="de Vos W.M."/>
            <person name="Barrangou R."/>
            <person name="Klaenhammer T.R."/>
            <person name="Caufield P.W."/>
            <person name="Cui Y."/>
            <person name="Zhang H."/>
            <person name="O'Toole P.W."/>
        </authorList>
    </citation>
    <scope>NUCLEOTIDE SEQUENCE [LARGE SCALE GENOMIC DNA]</scope>
    <source>
        <strain evidence="6 7">DSM 22408</strain>
    </source>
</reference>
<dbReference type="PANTHER" id="PTHR14413">
    <property type="entry name" value="RIBOSOMAL PROTEIN L17"/>
    <property type="match status" value="1"/>
</dbReference>
<dbReference type="Pfam" id="PF01196">
    <property type="entry name" value="Ribosomal_L17"/>
    <property type="match status" value="1"/>
</dbReference>
<dbReference type="FunFam" id="3.90.1030.10:FF:000002">
    <property type="entry name" value="50S ribosomal protein L17"/>
    <property type="match status" value="1"/>
</dbReference>
<evidence type="ECO:0000256" key="2">
    <source>
        <dbReference type="ARBA" id="ARBA00022980"/>
    </source>
</evidence>
<proteinExistence type="inferred from homology"/>
<comment type="similarity">
    <text evidence="1 4 5">Belongs to the bacterial ribosomal protein bL17 family.</text>
</comment>
<evidence type="ECO:0000313" key="6">
    <source>
        <dbReference type="EMBL" id="KRN89815.1"/>
    </source>
</evidence>